<keyword evidence="9" id="KW-1185">Reference proteome</keyword>
<reference evidence="8" key="1">
    <citation type="journal article" date="2020" name="Phytopathology">
        <title>Genome Sequence Resources of Colletotrichum truncatum, C. plurivorum, C. musicola, and C. sojae: Four Species Pathogenic to Soybean (Glycine max).</title>
        <authorList>
            <person name="Rogerio F."/>
            <person name="Boufleur T.R."/>
            <person name="Ciampi-Guillardi M."/>
            <person name="Sukno S.A."/>
            <person name="Thon M.R."/>
            <person name="Massola Junior N.S."/>
            <person name="Baroncelli R."/>
        </authorList>
    </citation>
    <scope>NUCLEOTIDE SEQUENCE</scope>
    <source>
        <strain evidence="8">LFN00145</strain>
    </source>
</reference>
<feature type="region of interest" description="Disordered" evidence="5">
    <location>
        <begin position="36"/>
        <end position="61"/>
    </location>
</feature>
<keyword evidence="3 6" id="KW-1133">Transmembrane helix</keyword>
<evidence type="ECO:0000256" key="1">
    <source>
        <dbReference type="ARBA" id="ARBA00004167"/>
    </source>
</evidence>
<dbReference type="Proteomes" id="UP000654918">
    <property type="component" value="Unassembled WGS sequence"/>
</dbReference>
<dbReference type="GO" id="GO:0071944">
    <property type="term" value="C:cell periphery"/>
    <property type="evidence" value="ECO:0007669"/>
    <property type="project" value="UniProtKB-ARBA"/>
</dbReference>
<keyword evidence="4 6" id="KW-0472">Membrane</keyword>
<evidence type="ECO:0000256" key="4">
    <source>
        <dbReference type="ARBA" id="ARBA00023136"/>
    </source>
</evidence>
<organism evidence="8 9">
    <name type="scientific">Colletotrichum plurivorum</name>
    <dbReference type="NCBI Taxonomy" id="2175906"/>
    <lineage>
        <taxon>Eukaryota</taxon>
        <taxon>Fungi</taxon>
        <taxon>Dikarya</taxon>
        <taxon>Ascomycota</taxon>
        <taxon>Pezizomycotina</taxon>
        <taxon>Sordariomycetes</taxon>
        <taxon>Hypocreomycetidae</taxon>
        <taxon>Glomerellales</taxon>
        <taxon>Glomerellaceae</taxon>
        <taxon>Colletotrichum</taxon>
        <taxon>Colletotrichum orchidearum species complex</taxon>
    </lineage>
</organism>
<evidence type="ECO:0000256" key="7">
    <source>
        <dbReference type="SAM" id="SignalP"/>
    </source>
</evidence>
<feature type="signal peptide" evidence="7">
    <location>
        <begin position="1"/>
        <end position="23"/>
    </location>
</feature>
<evidence type="ECO:0000256" key="2">
    <source>
        <dbReference type="ARBA" id="ARBA00022692"/>
    </source>
</evidence>
<accession>A0A8H6NN85</accession>
<evidence type="ECO:0000256" key="3">
    <source>
        <dbReference type="ARBA" id="ARBA00022989"/>
    </source>
</evidence>
<protein>
    <submittedName>
        <fullName evidence="8">Uncharacterized protein</fullName>
    </submittedName>
</protein>
<evidence type="ECO:0000313" key="9">
    <source>
        <dbReference type="Proteomes" id="UP000654918"/>
    </source>
</evidence>
<dbReference type="InterPro" id="IPR051694">
    <property type="entry name" value="Immunoregulatory_rcpt-like"/>
</dbReference>
<feature type="chain" id="PRO_5034334254" evidence="7">
    <location>
        <begin position="24"/>
        <end position="320"/>
    </location>
</feature>
<comment type="subcellular location">
    <subcellularLocation>
        <location evidence="1">Membrane</location>
        <topology evidence="1">Single-pass membrane protein</topology>
    </subcellularLocation>
</comment>
<comment type="caution">
    <text evidence="8">The sequence shown here is derived from an EMBL/GenBank/DDBJ whole genome shotgun (WGS) entry which is preliminary data.</text>
</comment>
<feature type="region of interest" description="Disordered" evidence="5">
    <location>
        <begin position="254"/>
        <end position="320"/>
    </location>
</feature>
<proteinExistence type="predicted"/>
<keyword evidence="7" id="KW-0732">Signal</keyword>
<feature type="transmembrane region" description="Helical" evidence="6">
    <location>
        <begin position="220"/>
        <end position="246"/>
    </location>
</feature>
<evidence type="ECO:0000313" key="8">
    <source>
        <dbReference type="EMBL" id="KAF6839704.1"/>
    </source>
</evidence>
<evidence type="ECO:0000256" key="5">
    <source>
        <dbReference type="SAM" id="MobiDB-lite"/>
    </source>
</evidence>
<keyword evidence="2 6" id="KW-0812">Transmembrane</keyword>
<feature type="compositionally biased region" description="Basic and acidic residues" evidence="5">
    <location>
        <begin position="309"/>
        <end position="320"/>
    </location>
</feature>
<feature type="compositionally biased region" description="Basic and acidic residues" evidence="5">
    <location>
        <begin position="254"/>
        <end position="273"/>
    </location>
</feature>
<dbReference type="PANTHER" id="PTHR15549">
    <property type="entry name" value="PAIRED IMMUNOGLOBULIN-LIKE TYPE 2 RECEPTOR"/>
    <property type="match status" value="1"/>
</dbReference>
<sequence>MIDLMRYLILLVLLMKALPGALAVLRYGQELPARSTIPAKDARPNSGTQPPAGTPAPRLRGRQTTVYGPETCGFYNVPDQSQLWYLSCGEVCNTYSPEKYFGCHKITTCQDGAAACDTDARTSDMTDSTGWGPYCVTFFKHNGDLGRLTLYGCYQSEYKGNTVFTMAPEKANQVPATTTTTSPETSSSSSPSAVSIPPSTIPASTSPSAVNERPSPDSSAGAIVGGAVGGVAVVAMAVCFVVWIIFRRRRELRNRERSPSNDQRQVSHAELPDQPKYAEIQGKDEHYKYQPVPMGSPTGVVHEVPGSEVKVDRSNAVELN</sequence>
<evidence type="ECO:0000256" key="6">
    <source>
        <dbReference type="SAM" id="Phobius"/>
    </source>
</evidence>
<dbReference type="AlphaFoldDB" id="A0A8H6NN85"/>
<dbReference type="EMBL" id="WIGO01000011">
    <property type="protein sequence ID" value="KAF6839704.1"/>
    <property type="molecule type" value="Genomic_DNA"/>
</dbReference>
<dbReference type="GO" id="GO:0016020">
    <property type="term" value="C:membrane"/>
    <property type="evidence" value="ECO:0007669"/>
    <property type="project" value="UniProtKB-SubCell"/>
</dbReference>
<feature type="compositionally biased region" description="Low complexity" evidence="5">
    <location>
        <begin position="174"/>
        <end position="209"/>
    </location>
</feature>
<name>A0A8H6NN85_9PEZI</name>
<dbReference type="PANTHER" id="PTHR15549:SF26">
    <property type="entry name" value="AXIAL BUDDING PATTERN PROTEIN 2-RELATED"/>
    <property type="match status" value="1"/>
</dbReference>
<feature type="region of interest" description="Disordered" evidence="5">
    <location>
        <begin position="172"/>
        <end position="219"/>
    </location>
</feature>
<gene>
    <name evidence="8" type="ORF">CPLU01_01576</name>
</gene>